<proteinExistence type="predicted"/>
<evidence type="ECO:0000313" key="3">
    <source>
        <dbReference type="Proteomes" id="UP000226431"/>
    </source>
</evidence>
<dbReference type="Proteomes" id="UP000226431">
    <property type="component" value="Unassembled WGS sequence"/>
</dbReference>
<dbReference type="EMBL" id="NJES01001749">
    <property type="protein sequence ID" value="PHH59738.1"/>
    <property type="molecule type" value="Genomic_DNA"/>
</dbReference>
<feature type="region of interest" description="Disordered" evidence="1">
    <location>
        <begin position="1"/>
        <end position="24"/>
    </location>
</feature>
<dbReference type="AlphaFoldDB" id="A0A2C5XEJ6"/>
<comment type="caution">
    <text evidence="2">The sequence shown here is derived from an EMBL/GenBank/DDBJ whole genome shotgun (WGS) entry which is preliminary data.</text>
</comment>
<name>A0A2C5XEJ6_9HYPO</name>
<keyword evidence="3" id="KW-1185">Reference proteome</keyword>
<sequence length="107" mass="11379">MDRRRRFPTLLSRPESDLSQGNLPRSTLLETLSSTTAAATALASCCWRSSAGDDDGLEGFGHEGELGEVEAKLSQFERVSVFRRGELVVGGSQGAGFAWGGDESVVS</sequence>
<organism evidence="2 3">
    <name type="scientific">Ophiocordyceps camponoti-rufipedis</name>
    <dbReference type="NCBI Taxonomy" id="2004952"/>
    <lineage>
        <taxon>Eukaryota</taxon>
        <taxon>Fungi</taxon>
        <taxon>Dikarya</taxon>
        <taxon>Ascomycota</taxon>
        <taxon>Pezizomycotina</taxon>
        <taxon>Sordariomycetes</taxon>
        <taxon>Hypocreomycetidae</taxon>
        <taxon>Hypocreales</taxon>
        <taxon>Ophiocordycipitaceae</taxon>
        <taxon>Ophiocordyceps</taxon>
    </lineage>
</organism>
<protein>
    <submittedName>
        <fullName evidence="2">Uncharacterized protein</fullName>
    </submittedName>
</protein>
<evidence type="ECO:0000313" key="2">
    <source>
        <dbReference type="EMBL" id="PHH59738.1"/>
    </source>
</evidence>
<evidence type="ECO:0000256" key="1">
    <source>
        <dbReference type="SAM" id="MobiDB-lite"/>
    </source>
</evidence>
<reference evidence="2 3" key="1">
    <citation type="submission" date="2017-06" db="EMBL/GenBank/DDBJ databases">
        <title>Ant-infecting Ophiocordyceps genomes reveal a high diversity of potential behavioral manipulation genes and a possible major role for enterotoxins.</title>
        <authorList>
            <person name="De Bekker C."/>
            <person name="Evans H.C."/>
            <person name="Brachmann A."/>
            <person name="Hughes D.P."/>
        </authorList>
    </citation>
    <scope>NUCLEOTIDE SEQUENCE [LARGE SCALE GENOMIC DNA]</scope>
    <source>
        <strain evidence="2 3">Map16</strain>
    </source>
</reference>
<gene>
    <name evidence="2" type="ORF">CDD80_1730</name>
</gene>
<accession>A0A2C5XEJ6</accession>